<dbReference type="InterPro" id="IPR003661">
    <property type="entry name" value="HisK_dim/P_dom"/>
</dbReference>
<dbReference type="EMBL" id="GL378360">
    <property type="protein sequence ID" value="EFJ44978.1"/>
    <property type="molecule type" value="Genomic_DNA"/>
</dbReference>
<dbReference type="SMART" id="SM00388">
    <property type="entry name" value="HisKA"/>
    <property type="match status" value="1"/>
</dbReference>
<dbReference type="SMART" id="SM01021">
    <property type="entry name" value="Bac_rhodopsin"/>
    <property type="match status" value="1"/>
</dbReference>
<feature type="transmembrane region" description="Helical" evidence="12">
    <location>
        <begin position="235"/>
        <end position="254"/>
    </location>
</feature>
<feature type="region of interest" description="Disordered" evidence="11">
    <location>
        <begin position="1528"/>
        <end position="1548"/>
    </location>
</feature>
<feature type="compositionally biased region" description="Gly residues" evidence="11">
    <location>
        <begin position="1310"/>
        <end position="1325"/>
    </location>
</feature>
<keyword evidence="8 12" id="KW-1133">Transmembrane helix</keyword>
<keyword evidence="6 12" id="KW-0812">Transmembrane</keyword>
<proteinExistence type="inferred from homology"/>
<evidence type="ECO:0000256" key="8">
    <source>
        <dbReference type="ARBA" id="ARBA00022989"/>
    </source>
</evidence>
<dbReference type="PROSITE" id="PS50110">
    <property type="entry name" value="RESPONSE_REGULATORY"/>
    <property type="match status" value="1"/>
</dbReference>
<protein>
    <recommendedName>
        <fullName evidence="4">histidine kinase</fullName>
        <ecNumber evidence="4">2.7.13.3</ecNumber>
    </recommendedName>
</protein>
<feature type="region of interest" description="Disordered" evidence="11">
    <location>
        <begin position="1699"/>
        <end position="1788"/>
    </location>
</feature>
<dbReference type="SUPFAM" id="SSF55874">
    <property type="entry name" value="ATPase domain of HSP90 chaperone/DNA topoisomerase II/histidine kinase"/>
    <property type="match status" value="1"/>
</dbReference>
<evidence type="ECO:0000256" key="9">
    <source>
        <dbReference type="ARBA" id="ARBA00023136"/>
    </source>
</evidence>
<feature type="compositionally biased region" description="Low complexity" evidence="11">
    <location>
        <begin position="1027"/>
        <end position="1037"/>
    </location>
</feature>
<dbReference type="CDD" id="cd00082">
    <property type="entry name" value="HisKA"/>
    <property type="match status" value="1"/>
</dbReference>
<dbReference type="SUPFAM" id="SSF52172">
    <property type="entry name" value="CheY-like"/>
    <property type="match status" value="1"/>
</dbReference>
<evidence type="ECO:0000256" key="5">
    <source>
        <dbReference type="ARBA" id="ARBA00022679"/>
    </source>
</evidence>
<feature type="transmembrane region" description="Helical" evidence="12">
    <location>
        <begin position="198"/>
        <end position="214"/>
    </location>
</feature>
<feature type="region of interest" description="Disordered" evidence="11">
    <location>
        <begin position="1303"/>
        <end position="1325"/>
    </location>
</feature>
<feature type="compositionally biased region" description="Gly residues" evidence="11">
    <location>
        <begin position="1743"/>
        <end position="1752"/>
    </location>
</feature>
<dbReference type="InterPro" id="IPR011006">
    <property type="entry name" value="CheY-like_superfamily"/>
</dbReference>
<dbReference type="InterPro" id="IPR001425">
    <property type="entry name" value="Arc/bac/fun_rhodopsins"/>
</dbReference>
<evidence type="ECO:0000313" key="15">
    <source>
        <dbReference type="EMBL" id="EFJ44978.1"/>
    </source>
</evidence>
<evidence type="ECO:0000256" key="6">
    <source>
        <dbReference type="ARBA" id="ARBA00022692"/>
    </source>
</evidence>
<dbReference type="Gene3D" id="1.20.1070.10">
    <property type="entry name" value="Rhodopsin 7-helix transmembrane proteins"/>
    <property type="match status" value="1"/>
</dbReference>
<dbReference type="Pfam" id="PF01036">
    <property type="entry name" value="Bac_rhodopsin"/>
    <property type="match status" value="1"/>
</dbReference>
<feature type="region of interest" description="Disordered" evidence="11">
    <location>
        <begin position="596"/>
        <end position="619"/>
    </location>
</feature>
<dbReference type="PANTHER" id="PTHR43047">
    <property type="entry name" value="TWO-COMPONENT HISTIDINE PROTEIN KINASE"/>
    <property type="match status" value="1"/>
</dbReference>
<dbReference type="eggNOG" id="KOG0519">
    <property type="taxonomic scope" value="Eukaryota"/>
</dbReference>
<dbReference type="InterPro" id="IPR001789">
    <property type="entry name" value="Sig_transdc_resp-reg_receiver"/>
</dbReference>
<dbReference type="KEGG" id="vcn:VOLCADRAFT_106206"/>
<dbReference type="InterPro" id="IPR005467">
    <property type="entry name" value="His_kinase_dom"/>
</dbReference>
<feature type="transmembrane region" description="Helical" evidence="12">
    <location>
        <begin position="108"/>
        <end position="125"/>
    </location>
</feature>
<feature type="compositionally biased region" description="Pro residues" evidence="11">
    <location>
        <begin position="609"/>
        <end position="618"/>
    </location>
</feature>
<evidence type="ECO:0000259" key="14">
    <source>
        <dbReference type="PROSITE" id="PS50110"/>
    </source>
</evidence>
<evidence type="ECO:0000259" key="13">
    <source>
        <dbReference type="PROSITE" id="PS50109"/>
    </source>
</evidence>
<dbReference type="EC" id="2.7.13.3" evidence="4"/>
<feature type="compositionally biased region" description="Polar residues" evidence="11">
    <location>
        <begin position="551"/>
        <end position="561"/>
    </location>
</feature>
<gene>
    <name evidence="15" type="ORF">VOLCADRAFT_106206</name>
</gene>
<feature type="region of interest" description="Disordered" evidence="11">
    <location>
        <begin position="638"/>
        <end position="680"/>
    </location>
</feature>
<evidence type="ECO:0000256" key="7">
    <source>
        <dbReference type="ARBA" id="ARBA00022777"/>
    </source>
</evidence>
<dbReference type="Gene3D" id="1.10.287.130">
    <property type="match status" value="1"/>
</dbReference>
<feature type="domain" description="Histidine kinase" evidence="13">
    <location>
        <begin position="327"/>
        <end position="536"/>
    </location>
</feature>
<feature type="region of interest" description="Disordered" evidence="11">
    <location>
        <begin position="551"/>
        <end position="572"/>
    </location>
</feature>
<dbReference type="Pfam" id="PF00072">
    <property type="entry name" value="Response_reg"/>
    <property type="match status" value="1"/>
</dbReference>
<dbReference type="GO" id="GO:0000155">
    <property type="term" value="F:phosphorelay sensor kinase activity"/>
    <property type="evidence" value="ECO:0007669"/>
    <property type="project" value="InterPro"/>
</dbReference>
<feature type="compositionally biased region" description="Gly residues" evidence="11">
    <location>
        <begin position="1644"/>
        <end position="1657"/>
    </location>
</feature>
<sequence>MESDVLGHQSRVVLKTVSRMPRTFISQLYAVDMAVTGWVSFGSLSYAACAIYLASQNVDRSCAAGIGEQVASVEWTFQVQTAAFGAVLLLNLLNLGMRQHLLPFKCNLLLLFINGVAFVTDLLLWRGATMVMFSSSGRPFAPLRYVQWCHSTPTMIYMLALLADCGGCQLAVPLLSDVLMVASGLAACYTRGFLKDAMTIVSFGTFIVVLYYVYGMFHKTLSSDVSPEQRSTLRTVLALLLALWSAFPVVWLAADWHLMGPQMEAICWGVCDYLAKVVFSSQLWQSNLTEVQLRRDRALEAWEASNRVEAVTRLTALLKQRDDLLSTLSHELRTPLAGIVALSESLCQEVSAALPSSAQNLATVRATATCMLNIVTSTLDSFAARRVGEPGGAPYVGDDGSGPVTPSVPLVALDLRPLVETVTTVLRPLAHDGVAIVSDLPSVLPLVAADSTRLSQVLYNLVGNAMRFTTHGEQYKRQRGRWRHLALRQTAIVPVLRVILVQCRQLPGWDAGLGLYLVRLALRAQGSDITAESAPGPHHQQQQVVLVEEVSNQTHQQQQSHADYESGSHAQLSGSGFDCGEARFSYPVSAVTTASDGSGAERVSAAPSSPKPTVPSSPKPWVACATARLVKLSAGAAAAGSRTGDGDGESGAAIASAGPQHPPTSAFLLGESPGPLHSRPLRMSLDEQRRNLLFPQHKQPSSASASAGSRCKASCTAECCGREPPAQGAAVLGVASKAAASTDILSAVADAGLGVAVPQVTTVPPLRLVTPTLTPAPTPTAAMTRNSTGNVMSSLTPFDVAHAMEEGRQLARSGLRPNFRHRNNGTLQVLSVDDDPINQLVAGQMLTSQSWKVVKCMNGPEALAHLQLAPKPGTVAAAAAAASASVSEQPVMGASASAAASLAAAAAAAQPLLLPAVLPDCVLLDVMMPGMSGFEVCRKMREHFSSAQLPIIIVSAKGDSAAVDEAFESGADDYMTKPYKRTEMVSRIKAQIRTRDSILDAAARAAAAAAMLPAQPAQELSPPAPITSGSTTTAWTGLGTGGTPRACCSSAAARMLPACSGAASEVPSPSPSPLHQVAHQGPHLDARPTSVDVFLLQQPTPNVIKMRMGASRGGLDGSWGRVGLYKRDGMLSRTGLVEGTVTPWDAGLREGPLKDPVTAPAIVLGSPMIDLQPVEGSLTGAAGVSASAGAPGSSSDTIHKQVVEPLAPAAGLAEAAAAEVGVAIGMSKPPEALPEATMVEPAKELASTANTPGLCLAGGQSPAATSGTGRCSSDAGSVTAAGIVAALVDVATASGASEGAVAEGAASSRGDGGSSSGCRGCGDGGEPSGAAALMREVLTEVRRSRVVEADIERLTSRVAALRTACCTLAAERDGWRRQARDLRALLAAGLGGAIAVPAVSMPVQAKARNSAQPHLALAEALAAAHGSRSSADSLGITGGGAPNGGAVAAQLEDLKKEAALLRQQLSMALASVGGNGSIALGGATDTGGSRNFGLPSSCFPAVRPQRGLLGAPRTSDSPHSAAITRVGATGDQDRSGGGGGNDGAPPWGVSVFPNTAYVPPPDIFLTTEASGLSAGSGPGGGACEGCASGEAGAGGCHAAGAAARHGKRALTRAASSGVAGAPGLVSRAGLAAAAEIAIAKHANGGGGGGAAAAGGSVGKEDNAAAPVRASGDGTSDAAVALALPQLPKGDTAQVLGELRGSSVASEGGRRATASTSAGDEMCRVSSTARAPVVQASSSRGSRSKGGGGGVAGTSGILRLLCSKGAAPTGSSPNVSPHRRNPHHQQQQQ</sequence>
<dbReference type="SUPFAM" id="SSF81321">
    <property type="entry name" value="Family A G protein-coupled receptor-like"/>
    <property type="match status" value="1"/>
</dbReference>
<feature type="region of interest" description="Disordered" evidence="11">
    <location>
        <begin position="1014"/>
        <end position="1039"/>
    </location>
</feature>
<dbReference type="InterPro" id="IPR036097">
    <property type="entry name" value="HisK_dim/P_sf"/>
</dbReference>
<dbReference type="SUPFAM" id="SSF47384">
    <property type="entry name" value="Homodimeric domain of signal transducing histidine kinase"/>
    <property type="match status" value="1"/>
</dbReference>
<keyword evidence="10" id="KW-0597">Phosphoprotein</keyword>
<dbReference type="eggNOG" id="KOG1601">
    <property type="taxonomic scope" value="Eukaryota"/>
</dbReference>
<comment type="similarity">
    <text evidence="3">Belongs to the archaeal/bacterial/fungal opsin family.</text>
</comment>
<evidence type="ECO:0000256" key="1">
    <source>
        <dbReference type="ARBA" id="ARBA00000085"/>
    </source>
</evidence>
<organism evidence="16">
    <name type="scientific">Volvox carteri f. nagariensis</name>
    <dbReference type="NCBI Taxonomy" id="3068"/>
    <lineage>
        <taxon>Eukaryota</taxon>
        <taxon>Viridiplantae</taxon>
        <taxon>Chlorophyta</taxon>
        <taxon>core chlorophytes</taxon>
        <taxon>Chlorophyceae</taxon>
        <taxon>CS clade</taxon>
        <taxon>Chlamydomonadales</taxon>
        <taxon>Volvocaceae</taxon>
        <taxon>Volvox</taxon>
    </lineage>
</organism>
<dbReference type="CDD" id="cd17574">
    <property type="entry name" value="REC_OmpR"/>
    <property type="match status" value="1"/>
</dbReference>
<dbReference type="OrthoDB" id="60033at2759"/>
<dbReference type="InterPro" id="IPR036890">
    <property type="entry name" value="HATPase_C_sf"/>
</dbReference>
<dbReference type="GO" id="GO:0016020">
    <property type="term" value="C:membrane"/>
    <property type="evidence" value="ECO:0007669"/>
    <property type="project" value="UniProtKB-SubCell"/>
</dbReference>
<evidence type="ECO:0000256" key="2">
    <source>
        <dbReference type="ARBA" id="ARBA00004141"/>
    </source>
</evidence>
<feature type="region of interest" description="Disordered" evidence="11">
    <location>
        <begin position="1061"/>
        <end position="1083"/>
    </location>
</feature>
<feature type="region of interest" description="Disordered" evidence="11">
    <location>
        <begin position="1644"/>
        <end position="1671"/>
    </location>
</feature>
<dbReference type="Pfam" id="PF00512">
    <property type="entry name" value="HisKA"/>
    <property type="match status" value="1"/>
</dbReference>
<keyword evidence="9 12" id="KW-0472">Membrane</keyword>
<evidence type="ECO:0000256" key="4">
    <source>
        <dbReference type="ARBA" id="ARBA00012438"/>
    </source>
</evidence>
<dbReference type="Gene3D" id="3.40.50.2300">
    <property type="match status" value="1"/>
</dbReference>
<dbReference type="GeneID" id="9617117"/>
<feature type="modified residue" description="4-aspartylphosphate" evidence="10">
    <location>
        <position position="925"/>
    </location>
</feature>
<evidence type="ECO:0000313" key="16">
    <source>
        <dbReference type="Proteomes" id="UP000001058"/>
    </source>
</evidence>
<evidence type="ECO:0000256" key="3">
    <source>
        <dbReference type="ARBA" id="ARBA00008130"/>
    </source>
</evidence>
<evidence type="ECO:0000256" key="11">
    <source>
        <dbReference type="SAM" id="MobiDB-lite"/>
    </source>
</evidence>
<dbReference type="PANTHER" id="PTHR43047:SF64">
    <property type="entry name" value="HISTIDINE KINASE CONTAINING CHEY-HOMOLOGOUS RECEIVER DOMAIN AND PAS DOMAIN-RELATED"/>
    <property type="match status" value="1"/>
</dbReference>
<name>D8U5T7_VOLCA</name>
<feature type="domain" description="Response regulatory" evidence="14">
    <location>
        <begin position="828"/>
        <end position="992"/>
    </location>
</feature>
<reference evidence="15 16" key="1">
    <citation type="journal article" date="2010" name="Science">
        <title>Genomic analysis of organismal complexity in the multicellular green alga Volvox carteri.</title>
        <authorList>
            <person name="Prochnik S.E."/>
            <person name="Umen J."/>
            <person name="Nedelcu A.M."/>
            <person name="Hallmann A."/>
            <person name="Miller S.M."/>
            <person name="Nishii I."/>
            <person name="Ferris P."/>
            <person name="Kuo A."/>
            <person name="Mitros T."/>
            <person name="Fritz-Laylin L.K."/>
            <person name="Hellsten U."/>
            <person name="Chapman J."/>
            <person name="Simakov O."/>
            <person name="Rensing S.A."/>
            <person name="Terry A."/>
            <person name="Pangilinan J."/>
            <person name="Kapitonov V."/>
            <person name="Jurka J."/>
            <person name="Salamov A."/>
            <person name="Shapiro H."/>
            <person name="Schmutz J."/>
            <person name="Grimwood J."/>
            <person name="Lindquist E."/>
            <person name="Lucas S."/>
            <person name="Grigoriev I.V."/>
            <person name="Schmitt R."/>
            <person name="Kirk D."/>
            <person name="Rokhsar D.S."/>
        </authorList>
    </citation>
    <scope>NUCLEOTIDE SEQUENCE [LARGE SCALE GENOMIC DNA]</scope>
    <source>
        <strain evidence="16">f. Nagariensis / Eve</strain>
    </source>
</reference>
<comment type="subcellular location">
    <subcellularLocation>
        <location evidence="2">Membrane</location>
        <topology evidence="2">Multi-pass membrane protein</topology>
    </subcellularLocation>
</comment>
<keyword evidence="16" id="KW-1185">Reference proteome</keyword>
<keyword evidence="7" id="KW-0418">Kinase</keyword>
<dbReference type="InParanoid" id="D8U5T7"/>
<feature type="transmembrane region" description="Helical" evidence="12">
    <location>
        <begin position="28"/>
        <end position="55"/>
    </location>
</feature>
<evidence type="ECO:0000256" key="10">
    <source>
        <dbReference type="PROSITE-ProRule" id="PRU00169"/>
    </source>
</evidence>
<dbReference type="Gene3D" id="3.30.565.10">
    <property type="entry name" value="Histidine kinase-like ATPase, C-terminal domain"/>
    <property type="match status" value="1"/>
</dbReference>
<dbReference type="Proteomes" id="UP000001058">
    <property type="component" value="Unassembled WGS sequence"/>
</dbReference>
<evidence type="ECO:0000256" key="12">
    <source>
        <dbReference type="SAM" id="Phobius"/>
    </source>
</evidence>
<dbReference type="PROSITE" id="PS50109">
    <property type="entry name" value="HIS_KIN"/>
    <property type="match status" value="1"/>
</dbReference>
<dbReference type="RefSeq" id="XP_002953949.1">
    <property type="nucleotide sequence ID" value="XM_002953903.1"/>
</dbReference>
<dbReference type="SMART" id="SM00448">
    <property type="entry name" value="REC"/>
    <property type="match status" value="1"/>
</dbReference>
<dbReference type="PRINTS" id="PR00251">
    <property type="entry name" value="BACTRLOPSIN"/>
</dbReference>
<keyword evidence="5" id="KW-0808">Transferase</keyword>
<comment type="catalytic activity">
    <reaction evidence="1">
        <text>ATP + protein L-histidine = ADP + protein N-phospho-L-histidine.</text>
        <dbReference type="EC" id="2.7.13.3"/>
    </reaction>
</comment>
<feature type="transmembrane region" description="Helical" evidence="12">
    <location>
        <begin position="75"/>
        <end position="96"/>
    </location>
</feature>
<dbReference type="STRING" id="3068.D8U5T7"/>
<accession>D8U5T7</accession>